<evidence type="ECO:0000259" key="6">
    <source>
        <dbReference type="Pfam" id="PF00291"/>
    </source>
</evidence>
<dbReference type="eggNOG" id="COG2515">
    <property type="taxonomic scope" value="Bacteria"/>
</dbReference>
<dbReference type="InterPro" id="IPR001926">
    <property type="entry name" value="TrpB-like_PALP"/>
</dbReference>
<dbReference type="SUPFAM" id="SSF53686">
    <property type="entry name" value="Tryptophan synthase beta subunit-like PLP-dependent enzymes"/>
    <property type="match status" value="1"/>
</dbReference>
<accession>M7NGC1</accession>
<reference evidence="7 8" key="1">
    <citation type="journal article" date="2013" name="Genome Announc.">
        <title>Draft Genome Sequence of Cesiribacter andamanensis Strain AMV16T, Isolated from a Soil Sample from a Mud Volcano in the Andaman Islands, India.</title>
        <authorList>
            <person name="Shivaji S."/>
            <person name="Ara S."/>
            <person name="Begum Z."/>
            <person name="Srinivas T.N."/>
            <person name="Singh A."/>
            <person name="Kumar Pinnaka A."/>
        </authorList>
    </citation>
    <scope>NUCLEOTIDE SEQUENCE [LARGE SCALE GENOMIC DNA]</scope>
    <source>
        <strain evidence="7 8">AMV16</strain>
    </source>
</reference>
<dbReference type="Proteomes" id="UP000011910">
    <property type="component" value="Unassembled WGS sequence"/>
</dbReference>
<evidence type="ECO:0000256" key="4">
    <source>
        <dbReference type="PIRSR" id="PIRSR006278-1"/>
    </source>
</evidence>
<keyword evidence="3 5" id="KW-0663">Pyridoxal phosphate</keyword>
<dbReference type="PATRIC" id="fig|1279009.4.peg.4041"/>
<sequence>MFSLQGLLLLGYPYSAYFVLMHPRPAQPSPIQLLDDPLLEAARVRLYLKRDDLLHPHISGNKWRKLYYNLEAARQQGWERLLTFGGAYSNHIAATAAAGREWGLQTIGIIRGEEHLPLNPTLQFARQQGMALHYLDREAYRHKDEPAQLEALQQQLGPFYYIPEGGSNALAVKGCAELVGELDVQQYDFIATACGTGGTLAGLVAGLNRRQQALGFPVLRGSSYLKGAVDALTEAYNGQCYQNYQLMPDYHFGGYAKWTPELINFINLFRDKTGIPLDPIYTGKMMFGLYDLVKKGWFKPGTRLLAIHTGGLQGIKGFNERFGELVEG</sequence>
<feature type="active site" description="Nucleophile" evidence="4">
    <location>
        <position position="89"/>
    </location>
</feature>
<dbReference type="InterPro" id="IPR036052">
    <property type="entry name" value="TrpB-like_PALP_sf"/>
</dbReference>
<evidence type="ECO:0000256" key="2">
    <source>
        <dbReference type="ARBA" id="ARBA00008639"/>
    </source>
</evidence>
<dbReference type="EC" id="4.4.1.15" evidence="7"/>
<gene>
    <name evidence="7" type="primary">dcyD</name>
    <name evidence="7" type="ORF">ADICEAN_04006</name>
</gene>
<evidence type="ECO:0000313" key="7">
    <source>
        <dbReference type="EMBL" id="EMR00870.1"/>
    </source>
</evidence>
<name>M7NGC1_9BACT</name>
<dbReference type="Gene3D" id="3.40.50.1100">
    <property type="match status" value="2"/>
</dbReference>
<evidence type="ECO:0000256" key="1">
    <source>
        <dbReference type="ARBA" id="ARBA00001933"/>
    </source>
</evidence>
<protein>
    <submittedName>
        <fullName evidence="7">D-cysteine desulfhydrase</fullName>
        <ecNumber evidence="7">4.4.1.15</ecNumber>
    </submittedName>
</protein>
<dbReference type="STRING" id="1279009.ADICEAN_04006"/>
<evidence type="ECO:0000256" key="3">
    <source>
        <dbReference type="ARBA" id="ARBA00022898"/>
    </source>
</evidence>
<feature type="domain" description="Tryptophan synthase beta chain-like PALP" evidence="6">
    <location>
        <begin position="38"/>
        <end position="310"/>
    </location>
</feature>
<comment type="caution">
    <text evidence="7">The sequence shown here is derived from an EMBL/GenBank/DDBJ whole genome shotgun (WGS) entry which is preliminary data.</text>
</comment>
<dbReference type="GO" id="GO:0019148">
    <property type="term" value="F:D-cysteine desulfhydrase activity"/>
    <property type="evidence" value="ECO:0007669"/>
    <property type="project" value="UniProtKB-EC"/>
</dbReference>
<evidence type="ECO:0000313" key="8">
    <source>
        <dbReference type="Proteomes" id="UP000011910"/>
    </source>
</evidence>
<proteinExistence type="inferred from homology"/>
<comment type="similarity">
    <text evidence="2">Belongs to the ACC deaminase/D-cysteine desulfhydrase family.</text>
</comment>
<dbReference type="PIRSF" id="PIRSF006278">
    <property type="entry name" value="ACCD_DCysDesulf"/>
    <property type="match status" value="1"/>
</dbReference>
<feature type="modified residue" description="N6-(pyridoxal phosphate)lysine" evidence="5">
    <location>
        <position position="62"/>
    </location>
</feature>
<comment type="cofactor">
    <cofactor evidence="1">
        <name>pyridoxal 5'-phosphate</name>
        <dbReference type="ChEBI" id="CHEBI:597326"/>
    </cofactor>
</comment>
<keyword evidence="7" id="KW-0456">Lyase</keyword>
<dbReference type="PANTHER" id="PTHR43780">
    <property type="entry name" value="1-AMINOCYCLOPROPANE-1-CARBOXYLATE DEAMINASE-RELATED"/>
    <property type="match status" value="1"/>
</dbReference>
<dbReference type="AlphaFoldDB" id="M7NGC1"/>
<dbReference type="EMBL" id="AODQ01000174">
    <property type="protein sequence ID" value="EMR00870.1"/>
    <property type="molecule type" value="Genomic_DNA"/>
</dbReference>
<dbReference type="PANTHER" id="PTHR43780:SF2">
    <property type="entry name" value="1-AMINOCYCLOPROPANE-1-CARBOXYLATE DEAMINASE-RELATED"/>
    <property type="match status" value="1"/>
</dbReference>
<dbReference type="InterPro" id="IPR027278">
    <property type="entry name" value="ACCD_DCysDesulf"/>
</dbReference>
<keyword evidence="8" id="KW-1185">Reference proteome</keyword>
<evidence type="ECO:0000256" key="5">
    <source>
        <dbReference type="PIRSR" id="PIRSR006278-2"/>
    </source>
</evidence>
<dbReference type="Pfam" id="PF00291">
    <property type="entry name" value="PALP"/>
    <property type="match status" value="1"/>
</dbReference>
<organism evidence="7 8">
    <name type="scientific">Cesiribacter andamanensis AMV16</name>
    <dbReference type="NCBI Taxonomy" id="1279009"/>
    <lineage>
        <taxon>Bacteria</taxon>
        <taxon>Pseudomonadati</taxon>
        <taxon>Bacteroidota</taxon>
        <taxon>Cytophagia</taxon>
        <taxon>Cytophagales</taxon>
        <taxon>Cesiribacteraceae</taxon>
        <taxon>Cesiribacter</taxon>
    </lineage>
</organism>